<sequence length="311" mass="31342">MQLINKLSILFFAALATASNAHLHGRHHHLARRQYGNETGISGPKLTTSTVYSTQLVTVISCAPTITNCPADATKVVTSIIAISTTVCPVTEAEAVASSTPSTLAAPVQSVITKVTNSTLTYTLGSGSSTTVVTTTIQHTSTETLYKTVYMTKSSGGGAGGYGASSAAAVALTSPTSTTTISSTSTFTKIITVYPQPSGSGSVVAAAATTNAGCAAPVTVTVTAMETVTVTEADTATGAVFSSYVPSSVVVAAVASSTPLYSSAPYGNGTTPSAASKVQPSGFLTLKYHHHGTGSALPKYKPTGYAYGGGY</sequence>
<protein>
    <submittedName>
        <fullName evidence="2">Uncharacterized protein</fullName>
    </submittedName>
</protein>
<dbReference type="AlphaFoldDB" id="A0A8E2J8I5"/>
<proteinExistence type="predicted"/>
<keyword evidence="1" id="KW-0732">Signal</keyword>
<evidence type="ECO:0000256" key="1">
    <source>
        <dbReference type="SAM" id="SignalP"/>
    </source>
</evidence>
<feature type="signal peptide" evidence="1">
    <location>
        <begin position="1"/>
        <end position="21"/>
    </location>
</feature>
<reference evidence="2 3" key="1">
    <citation type="journal article" date="2016" name="Nat. Commun.">
        <title>Ectomycorrhizal ecology is imprinted in the genome of the dominant symbiotic fungus Cenococcum geophilum.</title>
        <authorList>
            <consortium name="DOE Joint Genome Institute"/>
            <person name="Peter M."/>
            <person name="Kohler A."/>
            <person name="Ohm R.A."/>
            <person name="Kuo A."/>
            <person name="Krutzmann J."/>
            <person name="Morin E."/>
            <person name="Arend M."/>
            <person name="Barry K.W."/>
            <person name="Binder M."/>
            <person name="Choi C."/>
            <person name="Clum A."/>
            <person name="Copeland A."/>
            <person name="Grisel N."/>
            <person name="Haridas S."/>
            <person name="Kipfer T."/>
            <person name="LaButti K."/>
            <person name="Lindquist E."/>
            <person name="Lipzen A."/>
            <person name="Maire R."/>
            <person name="Meier B."/>
            <person name="Mihaltcheva S."/>
            <person name="Molinier V."/>
            <person name="Murat C."/>
            <person name="Poggeler S."/>
            <person name="Quandt C.A."/>
            <person name="Sperisen C."/>
            <person name="Tritt A."/>
            <person name="Tisserant E."/>
            <person name="Crous P.W."/>
            <person name="Henrissat B."/>
            <person name="Nehls U."/>
            <person name="Egli S."/>
            <person name="Spatafora J.W."/>
            <person name="Grigoriev I.V."/>
            <person name="Martin F.M."/>
        </authorList>
    </citation>
    <scope>NUCLEOTIDE SEQUENCE [LARGE SCALE GENOMIC DNA]</scope>
    <source>
        <strain evidence="2 3">CBS 459.81</strain>
    </source>
</reference>
<keyword evidence="3" id="KW-1185">Reference proteome</keyword>
<name>A0A8E2J8I5_9PEZI</name>
<evidence type="ECO:0000313" key="3">
    <source>
        <dbReference type="Proteomes" id="UP000250266"/>
    </source>
</evidence>
<evidence type="ECO:0000313" key="2">
    <source>
        <dbReference type="EMBL" id="OCK72754.1"/>
    </source>
</evidence>
<dbReference type="OrthoDB" id="3923593at2759"/>
<gene>
    <name evidence="2" type="ORF">K432DRAFT_430905</name>
</gene>
<feature type="chain" id="PRO_5034150451" evidence="1">
    <location>
        <begin position="22"/>
        <end position="311"/>
    </location>
</feature>
<accession>A0A8E2J8I5</accession>
<dbReference type="EMBL" id="KV746716">
    <property type="protein sequence ID" value="OCK72754.1"/>
    <property type="molecule type" value="Genomic_DNA"/>
</dbReference>
<organism evidence="2 3">
    <name type="scientific">Lepidopterella palustris CBS 459.81</name>
    <dbReference type="NCBI Taxonomy" id="1314670"/>
    <lineage>
        <taxon>Eukaryota</taxon>
        <taxon>Fungi</taxon>
        <taxon>Dikarya</taxon>
        <taxon>Ascomycota</taxon>
        <taxon>Pezizomycotina</taxon>
        <taxon>Dothideomycetes</taxon>
        <taxon>Pleosporomycetidae</taxon>
        <taxon>Mytilinidiales</taxon>
        <taxon>Argynnaceae</taxon>
        <taxon>Lepidopterella</taxon>
    </lineage>
</organism>
<dbReference type="Proteomes" id="UP000250266">
    <property type="component" value="Unassembled WGS sequence"/>
</dbReference>